<dbReference type="AlphaFoldDB" id="A0A7T8JXC5"/>
<dbReference type="Proteomes" id="UP000595437">
    <property type="component" value="Chromosome 13"/>
</dbReference>
<protein>
    <submittedName>
        <fullName evidence="1">Uncharacterized protein</fullName>
    </submittedName>
</protein>
<reference evidence="2" key="1">
    <citation type="submission" date="2021-01" db="EMBL/GenBank/DDBJ databases">
        <title>Caligus Genome Assembly.</title>
        <authorList>
            <person name="Gallardo-Escarate C."/>
        </authorList>
    </citation>
    <scope>NUCLEOTIDE SEQUENCE [LARGE SCALE GENOMIC DNA]</scope>
</reference>
<accession>A0A7T8JXC5</accession>
<gene>
    <name evidence="1" type="ORF">FKW44_018350</name>
</gene>
<name>A0A7T8JXC5_CALRO</name>
<keyword evidence="2" id="KW-1185">Reference proteome</keyword>
<evidence type="ECO:0000313" key="2">
    <source>
        <dbReference type="Proteomes" id="UP000595437"/>
    </source>
</evidence>
<dbReference type="EMBL" id="CP045902">
    <property type="protein sequence ID" value="QQP37914.1"/>
    <property type="molecule type" value="Genomic_DNA"/>
</dbReference>
<sequence>MVQPSSGSVGPKMRETIAITAIAQEERKGSISVHTDTETQAIAFHVLPLKFTVEPDKIKFAHSGTEQRISLKNHMDAKLLWEVKESDSNFFLSLKAGELHPENPLTYPSAFNPEAPAYKLRKLSASSERGAVHQEEDPF</sequence>
<proteinExistence type="predicted"/>
<organism evidence="1 2">
    <name type="scientific">Caligus rogercresseyi</name>
    <name type="common">Sea louse</name>
    <dbReference type="NCBI Taxonomy" id="217165"/>
    <lineage>
        <taxon>Eukaryota</taxon>
        <taxon>Metazoa</taxon>
        <taxon>Ecdysozoa</taxon>
        <taxon>Arthropoda</taxon>
        <taxon>Crustacea</taxon>
        <taxon>Multicrustacea</taxon>
        <taxon>Hexanauplia</taxon>
        <taxon>Copepoda</taxon>
        <taxon>Siphonostomatoida</taxon>
        <taxon>Caligidae</taxon>
        <taxon>Caligus</taxon>
    </lineage>
</organism>
<evidence type="ECO:0000313" key="1">
    <source>
        <dbReference type="EMBL" id="QQP37914.1"/>
    </source>
</evidence>